<keyword evidence="2" id="KW-1185">Reference proteome</keyword>
<protein>
    <submittedName>
        <fullName evidence="1">AraC family transcriptional regulator</fullName>
    </submittedName>
</protein>
<name>A0ABT4YXP5_9VIBR</name>
<sequence length="203" mass="22984">MNYSIQFENTNHHHIAVTPRKKALKHSLLTVTQGVVLIKIGKNEFAVESGQYFWIPADCLVSITFLAQSIVSTVTFSQRLSDPFTHSVGYVETNDIAVNAFHLLSEVPSNDEYHKVLLEVVRHEVRNIKPKLTTNSLSQQFNSWLPDNNAGLNAEVHLSLKLREARKRLLSGQKTEQVASEVFNLSTEEFRTLYEFGFGVTPQ</sequence>
<dbReference type="Proteomes" id="UP001210678">
    <property type="component" value="Unassembled WGS sequence"/>
</dbReference>
<comment type="caution">
    <text evidence="1">The sequence shown here is derived from an EMBL/GenBank/DDBJ whole genome shotgun (WGS) entry which is preliminary data.</text>
</comment>
<reference evidence="1 2" key="1">
    <citation type="submission" date="2023-01" db="EMBL/GenBank/DDBJ databases">
        <title>Vibrio sp. KJ40-1 sp.nov, isolated from marine algae.</title>
        <authorList>
            <person name="Butt M."/>
            <person name="Kim J.M.J."/>
            <person name="Jeon C.O.C."/>
        </authorList>
    </citation>
    <scope>NUCLEOTIDE SEQUENCE [LARGE SCALE GENOMIC DNA]</scope>
    <source>
        <strain evidence="1 2">KJ40-1</strain>
    </source>
</reference>
<evidence type="ECO:0000313" key="1">
    <source>
        <dbReference type="EMBL" id="MDB1126167.1"/>
    </source>
</evidence>
<accession>A0ABT4YXP5</accession>
<gene>
    <name evidence="1" type="ORF">PGX00_21855</name>
</gene>
<organism evidence="1 2">
    <name type="scientific">Vibrio algarum</name>
    <dbReference type="NCBI Taxonomy" id="3020714"/>
    <lineage>
        <taxon>Bacteria</taxon>
        <taxon>Pseudomonadati</taxon>
        <taxon>Pseudomonadota</taxon>
        <taxon>Gammaproteobacteria</taxon>
        <taxon>Vibrionales</taxon>
        <taxon>Vibrionaceae</taxon>
        <taxon>Vibrio</taxon>
    </lineage>
</organism>
<proteinExistence type="predicted"/>
<dbReference type="RefSeq" id="WP_272140548.1">
    <property type="nucleotide sequence ID" value="NZ_JAQLOI010000003.1"/>
</dbReference>
<dbReference type="EMBL" id="JAQLOI010000003">
    <property type="protein sequence ID" value="MDB1126167.1"/>
    <property type="molecule type" value="Genomic_DNA"/>
</dbReference>
<evidence type="ECO:0000313" key="2">
    <source>
        <dbReference type="Proteomes" id="UP001210678"/>
    </source>
</evidence>